<name>A0A8J4H8D9_9BACL</name>
<dbReference type="RefSeq" id="WP_213413751.1">
    <property type="nucleotide sequence ID" value="NZ_BOVK01000064.1"/>
</dbReference>
<proteinExistence type="predicted"/>
<protein>
    <submittedName>
        <fullName evidence="2">Uncharacterized protein</fullName>
    </submittedName>
</protein>
<evidence type="ECO:0000313" key="3">
    <source>
        <dbReference type="Proteomes" id="UP000677918"/>
    </source>
</evidence>
<dbReference type="AlphaFoldDB" id="A0A8J4H8D9"/>
<dbReference type="Proteomes" id="UP000677918">
    <property type="component" value="Unassembled WGS sequence"/>
</dbReference>
<organism evidence="2 3">
    <name type="scientific">Xylanibacillus composti</name>
    <dbReference type="NCBI Taxonomy" id="1572762"/>
    <lineage>
        <taxon>Bacteria</taxon>
        <taxon>Bacillati</taxon>
        <taxon>Bacillota</taxon>
        <taxon>Bacilli</taxon>
        <taxon>Bacillales</taxon>
        <taxon>Paenibacillaceae</taxon>
        <taxon>Xylanibacillus</taxon>
    </lineage>
</organism>
<gene>
    <name evidence="2" type="ORF">XYCOK13_37680</name>
</gene>
<comment type="caution">
    <text evidence="2">The sequence shown here is derived from an EMBL/GenBank/DDBJ whole genome shotgun (WGS) entry which is preliminary data.</text>
</comment>
<evidence type="ECO:0000313" key="2">
    <source>
        <dbReference type="EMBL" id="GIQ70944.1"/>
    </source>
</evidence>
<evidence type="ECO:0000256" key="1">
    <source>
        <dbReference type="SAM" id="Phobius"/>
    </source>
</evidence>
<keyword evidence="1" id="KW-0472">Membrane</keyword>
<dbReference type="EMBL" id="BOVK01000064">
    <property type="protein sequence ID" value="GIQ70944.1"/>
    <property type="molecule type" value="Genomic_DNA"/>
</dbReference>
<sequence>MESMFPTQAVPADYIKHPGSLVNAAPNLAHSAAASNLPALTAPAMHAKAAAPAFTYPKSIGCTPAYPALAAKRPAPVSVILVLFVLLVIICRVWPVAPLAKTCKK</sequence>
<keyword evidence="3" id="KW-1185">Reference proteome</keyword>
<accession>A0A8J4H8D9</accession>
<reference evidence="2" key="1">
    <citation type="submission" date="2021-04" db="EMBL/GenBank/DDBJ databases">
        <title>Draft genome sequence of Xylanibacillus composti strain K13.</title>
        <authorList>
            <person name="Uke A."/>
            <person name="Chhe C."/>
            <person name="Baramee S."/>
            <person name="Kosugi A."/>
        </authorList>
    </citation>
    <scope>NUCLEOTIDE SEQUENCE</scope>
    <source>
        <strain evidence="2">K13</strain>
    </source>
</reference>
<keyword evidence="1" id="KW-0812">Transmembrane</keyword>
<keyword evidence="1" id="KW-1133">Transmembrane helix</keyword>
<feature type="transmembrane region" description="Helical" evidence="1">
    <location>
        <begin position="75"/>
        <end position="95"/>
    </location>
</feature>